<dbReference type="PROSITE" id="PS51318">
    <property type="entry name" value="TAT"/>
    <property type="match status" value="1"/>
</dbReference>
<dbReference type="InterPro" id="IPR051156">
    <property type="entry name" value="Mito/Outer_Membr_Metalloprot"/>
</dbReference>
<keyword evidence="1 6" id="KW-0645">Protease</keyword>
<proteinExistence type="inferred from homology"/>
<dbReference type="PANTHER" id="PTHR22726">
    <property type="entry name" value="METALLOENDOPEPTIDASE OMA1"/>
    <property type="match status" value="1"/>
</dbReference>
<dbReference type="Gene3D" id="3.30.2010.10">
    <property type="entry name" value="Metalloproteases ('zincins'), catalytic domain"/>
    <property type="match status" value="1"/>
</dbReference>
<evidence type="ECO:0000256" key="2">
    <source>
        <dbReference type="ARBA" id="ARBA00022723"/>
    </source>
</evidence>
<dbReference type="NCBIfam" id="TIGR01409">
    <property type="entry name" value="TAT_signal_seq"/>
    <property type="match status" value="1"/>
</dbReference>
<name>A0A554X4N5_9BURK</name>
<dbReference type="InterPro" id="IPR006311">
    <property type="entry name" value="TAT_signal"/>
</dbReference>
<comment type="caution">
    <text evidence="8">The sequence shown here is derived from an EMBL/GenBank/DDBJ whole genome shotgun (WGS) entry which is preliminary data.</text>
</comment>
<sequence length="351" mass="38494">MGEFVIPSLLGGPENLMIGRVVWDEMFTANNWPRAAARRRGQRTWQTAAEIGDNRYIGSRRASADCAYDVRMCWLCDARRGPLARRGFLRAAAAAAGAAALVPAQAQVEVGPPSWARTLVLATQLEGAAAQQYAQMLAQARAKGALAPDDHPQVRRLRAIARRLIPHALPWNERARRWRWEVNLIASKQINAFCMPGGKIAFFTGILDQLQLGEDEAAMVMGHEMAHALREHARERIAKTYVTGFGLSLGTQLLGLGDLGRLAADLGTQLLSLKFSREDETEADLVGLELAARGAYDPRASVTLWQKMARAAGDNGLEFLSTHPSGPNRIRELEANIPKVEALYEQARRAG</sequence>
<evidence type="ECO:0000259" key="7">
    <source>
        <dbReference type="Pfam" id="PF01435"/>
    </source>
</evidence>
<dbReference type="GO" id="GO:0051603">
    <property type="term" value="P:proteolysis involved in protein catabolic process"/>
    <property type="evidence" value="ECO:0007669"/>
    <property type="project" value="TreeGrafter"/>
</dbReference>
<dbReference type="Proteomes" id="UP000317763">
    <property type="component" value="Unassembled WGS sequence"/>
</dbReference>
<dbReference type="InterPro" id="IPR001915">
    <property type="entry name" value="Peptidase_M48"/>
</dbReference>
<keyword evidence="4 6" id="KW-0862">Zinc</keyword>
<comment type="similarity">
    <text evidence="6">Belongs to the peptidase M48 family.</text>
</comment>
<dbReference type="InterPro" id="IPR019546">
    <property type="entry name" value="TAT_signal_bac_arc"/>
</dbReference>
<keyword evidence="5 6" id="KW-0482">Metalloprotease</keyword>
<accession>A0A554X4N5</accession>
<evidence type="ECO:0000256" key="1">
    <source>
        <dbReference type="ARBA" id="ARBA00022670"/>
    </source>
</evidence>
<dbReference type="CDD" id="cd07331">
    <property type="entry name" value="M48C_Oma1_like"/>
    <property type="match status" value="1"/>
</dbReference>
<dbReference type="Pfam" id="PF01435">
    <property type="entry name" value="Peptidase_M48"/>
    <property type="match status" value="1"/>
</dbReference>
<evidence type="ECO:0000256" key="4">
    <source>
        <dbReference type="ARBA" id="ARBA00022833"/>
    </source>
</evidence>
<keyword evidence="3 6" id="KW-0378">Hydrolase</keyword>
<organism evidence="8 9">
    <name type="scientific">Tepidimonas taiwanensis</name>
    <dbReference type="NCBI Taxonomy" id="307486"/>
    <lineage>
        <taxon>Bacteria</taxon>
        <taxon>Pseudomonadati</taxon>
        <taxon>Pseudomonadota</taxon>
        <taxon>Betaproteobacteria</taxon>
        <taxon>Burkholderiales</taxon>
        <taxon>Tepidimonas</taxon>
    </lineage>
</organism>
<feature type="domain" description="Peptidase M48" evidence="7">
    <location>
        <begin position="156"/>
        <end position="335"/>
    </location>
</feature>
<dbReference type="EMBL" id="VJOM01000019">
    <property type="protein sequence ID" value="TSE30800.1"/>
    <property type="molecule type" value="Genomic_DNA"/>
</dbReference>
<evidence type="ECO:0000256" key="3">
    <source>
        <dbReference type="ARBA" id="ARBA00022801"/>
    </source>
</evidence>
<keyword evidence="2" id="KW-0479">Metal-binding</keyword>
<dbReference type="AlphaFoldDB" id="A0A554X4N5"/>
<dbReference type="GO" id="GO:0004222">
    <property type="term" value="F:metalloendopeptidase activity"/>
    <property type="evidence" value="ECO:0007669"/>
    <property type="project" value="InterPro"/>
</dbReference>
<dbReference type="EC" id="3.4.24.-" evidence="8"/>
<evidence type="ECO:0000256" key="5">
    <source>
        <dbReference type="ARBA" id="ARBA00023049"/>
    </source>
</evidence>
<evidence type="ECO:0000313" key="9">
    <source>
        <dbReference type="Proteomes" id="UP000317763"/>
    </source>
</evidence>
<dbReference type="GO" id="GO:0046872">
    <property type="term" value="F:metal ion binding"/>
    <property type="evidence" value="ECO:0007669"/>
    <property type="project" value="UniProtKB-KW"/>
</dbReference>
<evidence type="ECO:0000256" key="6">
    <source>
        <dbReference type="RuleBase" id="RU003983"/>
    </source>
</evidence>
<evidence type="ECO:0000313" key="8">
    <source>
        <dbReference type="EMBL" id="TSE30800.1"/>
    </source>
</evidence>
<gene>
    <name evidence="8" type="primary">loiP</name>
    <name evidence="8" type="ORF">Ttaiw_01732</name>
</gene>
<keyword evidence="9" id="KW-1185">Reference proteome</keyword>
<comment type="cofactor">
    <cofactor evidence="6">
        <name>Zn(2+)</name>
        <dbReference type="ChEBI" id="CHEBI:29105"/>
    </cofactor>
    <text evidence="6">Binds 1 zinc ion per subunit.</text>
</comment>
<protein>
    <submittedName>
        <fullName evidence="8">Metalloprotease LoiP</fullName>
        <ecNumber evidence="8">3.4.24.-</ecNumber>
    </submittedName>
</protein>
<dbReference type="STRING" id="307486.GCA_000807215_00035"/>
<dbReference type="GO" id="GO:0016020">
    <property type="term" value="C:membrane"/>
    <property type="evidence" value="ECO:0007669"/>
    <property type="project" value="TreeGrafter"/>
</dbReference>
<reference evidence="8 9" key="1">
    <citation type="submission" date="2019-07" db="EMBL/GenBank/DDBJ databases">
        <title>Tepidimonas taiwanensis I1-1 draft genome.</title>
        <authorList>
            <person name="Da Costa M.S."/>
            <person name="Froufe H.J.C."/>
            <person name="Egas C."/>
            <person name="Albuquerque L."/>
        </authorList>
    </citation>
    <scope>NUCLEOTIDE SEQUENCE [LARGE SCALE GENOMIC DNA]</scope>
    <source>
        <strain evidence="8 9">I1-1</strain>
    </source>
</reference>
<dbReference type="PANTHER" id="PTHR22726:SF1">
    <property type="entry name" value="METALLOENDOPEPTIDASE OMA1, MITOCHONDRIAL"/>
    <property type="match status" value="1"/>
</dbReference>